<keyword evidence="6" id="KW-0964">Secreted</keyword>
<dbReference type="PRINTS" id="PR01415">
    <property type="entry name" value="ANKYRIN"/>
</dbReference>
<evidence type="ECO:0000313" key="21">
    <source>
        <dbReference type="Proteomes" id="UP001054837"/>
    </source>
</evidence>
<dbReference type="PANTHER" id="PTHR24117:SF9">
    <property type="entry name" value="BCL-6 COREPRESSOR PCGF1 BINDING DOMAIN-CONTAINING PROTEIN"/>
    <property type="match status" value="1"/>
</dbReference>
<keyword evidence="11" id="KW-0677">Repeat</keyword>
<evidence type="ECO:0000256" key="18">
    <source>
        <dbReference type="SAM" id="MobiDB-lite"/>
    </source>
</evidence>
<evidence type="ECO:0000256" key="14">
    <source>
        <dbReference type="ARBA" id="ARBA00023242"/>
    </source>
</evidence>
<keyword evidence="7" id="KW-0472">Membrane</keyword>
<feature type="repeat" description="ANK" evidence="17">
    <location>
        <begin position="1198"/>
        <end position="1230"/>
    </location>
</feature>
<sequence>MYYPPLFTSVRPFDPRANPLEVPVVRENPLDLSVKTIRPSSDAAAGGADAEELMMLDHRKLANLAASHSLSAMGRQLLDPSLYRLGYGAEAVVPGLTPPFCFDRTTGVAVPTSLAGHQMLSTFLQQRERLEQQQQAFYAARNSAVAQQQAAVAQQQAAVAVAAAAYMDPATLPLHLRNGLTQREAAAALAATRGLYAPTLPTPMMLPAFSLYTEDKGAFTSLRNPTTSASERSVLNSVSAAAAAAPALEAARYAEHIQRLREQHLQHQTSGKCTSTCCTSSSLASLGQSSVPCACCVQTPSQAALCARSPMGCATKDPTSAATGKVCDFPQPGLTYLHRPTATSTATTTTSATSSSELRLSVSSLCSTQTTSEPTTVNSSRDKQQHSGFRSTIWNAGLPSVATGGKTAFSVPKKKENSHKDSSSLHSKEHRSSGSIKDILKDSQNNNSNTHDNSKFDSSRINSHSSSKHDNIKKANEKYSMMLNEEFPVKYSQKDKSEAHSFNFHKNSMISSFKHSHGVILNGNDALTTVTSVTPIVPTRCEGGSIPITKMPPLLEAVRPSELPGSVEQSHDPISSVHSPQGPPPLIAVSNTVDYSAASIIKSSYAPTDNSSLRIPSTLYPPNSALVPPYKHQTEKSSSETQSVKTSISSSSSKSPKKSSHATSKYNGVPLGFMNGEHALTPLALPKPIPAKPIPQLPSHHLTPSATHFSSHYRPAQHQLSLQTHNEWIPHANPNVTVAPLPPPTTSSVTAASTAVVTNTHRPSKPVQSNCLPTAMGLHREPDYADTPNVLQTLLIRPAIDPMTTMPPSVTKEVPSVITSANPLPLFNIDYRFPIGPQMSLVNNTNRDEMPDVAFNAPLTAQHCSTTSSAHKDKLDVSKSDSITYPTSVSSKHKKRSSSIEDNANAKKRLLSSNFNTPMPRYSFQPAAFVNEVAEAPECPYTFIAEPPLNYASQVKDENQKPLWRDVSEKPQEMTAFRDLPKSPVLVPAKSPSKPTEPAWAPKTGPLHPVNSNLMQQASLDPTVDRLAAIRARRKLRKKLLSRIYLQRRPLATMGNVVPDRAAIDRQLAVRYTRKLLSQLTLRWAHRRYVYKWHSMKRKSLSGKALVQRKNKNGKVVYEFKQKDKKGLKWKKVKTDKSMSKGKESSCTLVMPPEMKRLIINKALGETQLHRAARLGYPQAVAYCLKSKCVSVNVRDNAGYTPLHECCSRGHLDIARALLQYGADVNASAAGGIRPLHDAVENDHVEIVRLLLSYGADPTIATYSGLEPIKLARSAMMAEFLQGFLADISGEVDSRPHLPWRFWGSAKCLDPEDSGFDVLSGVPSDGESDAEGDNDFLFEVSDSPHLPTFRLLMPVAASTAQCNYLRLNDVLRKLSMTKEEFLKNYGHIEILSLPRHEFEASATCSPLLSGNKMDNPFAPSRPNADRSLDSACATDLIRLDKGIRKILGIETISVR</sequence>
<keyword evidence="9" id="KW-0800">Toxin</keyword>
<dbReference type="InterPro" id="IPR032365">
    <property type="entry name" value="PUFD"/>
</dbReference>
<dbReference type="PROSITE" id="PS50297">
    <property type="entry name" value="ANK_REP_REGION"/>
    <property type="match status" value="2"/>
</dbReference>
<dbReference type="Gene3D" id="1.25.40.20">
    <property type="entry name" value="Ankyrin repeat-containing domain"/>
    <property type="match status" value="1"/>
</dbReference>
<dbReference type="PROSITE" id="PS50088">
    <property type="entry name" value="ANK_REPEAT"/>
    <property type="match status" value="2"/>
</dbReference>
<evidence type="ECO:0000256" key="17">
    <source>
        <dbReference type="PROSITE-ProRule" id="PRU00023"/>
    </source>
</evidence>
<evidence type="ECO:0000259" key="19">
    <source>
        <dbReference type="Pfam" id="PF16553"/>
    </source>
</evidence>
<feature type="compositionally biased region" description="Polar residues" evidence="18">
    <location>
        <begin position="442"/>
        <end position="451"/>
    </location>
</feature>
<dbReference type="GO" id="GO:0005634">
    <property type="term" value="C:nucleus"/>
    <property type="evidence" value="ECO:0007669"/>
    <property type="project" value="UniProtKB-SubCell"/>
</dbReference>
<organism evidence="20 21">
    <name type="scientific">Caerostris darwini</name>
    <dbReference type="NCBI Taxonomy" id="1538125"/>
    <lineage>
        <taxon>Eukaryota</taxon>
        <taxon>Metazoa</taxon>
        <taxon>Ecdysozoa</taxon>
        <taxon>Arthropoda</taxon>
        <taxon>Chelicerata</taxon>
        <taxon>Arachnida</taxon>
        <taxon>Araneae</taxon>
        <taxon>Araneomorphae</taxon>
        <taxon>Entelegynae</taxon>
        <taxon>Araneoidea</taxon>
        <taxon>Araneidae</taxon>
        <taxon>Caerostris</taxon>
    </lineage>
</organism>
<feature type="repeat" description="ANK" evidence="17">
    <location>
        <begin position="1231"/>
        <end position="1263"/>
    </location>
</feature>
<keyword evidence="4" id="KW-0268">Exocytosis</keyword>
<keyword evidence="8" id="KW-0597">Phosphoprotein</keyword>
<evidence type="ECO:0000256" key="9">
    <source>
        <dbReference type="ARBA" id="ARBA00022656"/>
    </source>
</evidence>
<dbReference type="InterPro" id="IPR038227">
    <property type="entry name" value="PUFD_som_sf"/>
</dbReference>
<dbReference type="GO" id="GO:0044231">
    <property type="term" value="C:host cell presynaptic membrane"/>
    <property type="evidence" value="ECO:0007669"/>
    <property type="project" value="UniProtKB-KW"/>
</dbReference>
<evidence type="ECO:0000256" key="1">
    <source>
        <dbReference type="ARBA" id="ARBA00004123"/>
    </source>
</evidence>
<feature type="region of interest" description="Disordered" evidence="18">
    <location>
        <begin position="881"/>
        <end position="905"/>
    </location>
</feature>
<evidence type="ECO:0000256" key="11">
    <source>
        <dbReference type="ARBA" id="ARBA00022737"/>
    </source>
</evidence>
<evidence type="ECO:0000256" key="2">
    <source>
        <dbReference type="ARBA" id="ARBA00004175"/>
    </source>
</evidence>
<feature type="region of interest" description="Disordered" evidence="18">
    <location>
        <begin position="405"/>
        <end position="472"/>
    </location>
</feature>
<feature type="domain" description="BCL-6 corepressor PCGF1 binding" evidence="19">
    <location>
        <begin position="1334"/>
        <end position="1447"/>
    </location>
</feature>
<evidence type="ECO:0000256" key="12">
    <source>
        <dbReference type="ARBA" id="ARBA00022843"/>
    </source>
</evidence>
<dbReference type="SUPFAM" id="SSF48403">
    <property type="entry name" value="Ankyrin repeat"/>
    <property type="match status" value="1"/>
</dbReference>
<reference evidence="20 21" key="1">
    <citation type="submission" date="2021-06" db="EMBL/GenBank/DDBJ databases">
        <title>Caerostris darwini draft genome.</title>
        <authorList>
            <person name="Kono N."/>
            <person name="Arakawa K."/>
        </authorList>
    </citation>
    <scope>NUCLEOTIDE SEQUENCE [LARGE SCALE GENOMIC DNA]</scope>
</reference>
<protein>
    <submittedName>
        <fullName evidence="20">BCL-6 corepressor</fullName>
    </submittedName>
</protein>
<dbReference type="GO" id="GO:0003714">
    <property type="term" value="F:transcription corepressor activity"/>
    <property type="evidence" value="ECO:0007669"/>
    <property type="project" value="TreeGrafter"/>
</dbReference>
<gene>
    <name evidence="20" type="primary">Bcor</name>
    <name evidence="20" type="ORF">CDAR_76671</name>
</gene>
<keyword evidence="12" id="KW-0832">Ubl conjugation</keyword>
<evidence type="ECO:0000256" key="3">
    <source>
        <dbReference type="ARBA" id="ARBA00004613"/>
    </source>
</evidence>
<feature type="compositionally biased region" description="Low complexity" evidence="18">
    <location>
        <begin position="639"/>
        <end position="654"/>
    </location>
</feature>
<evidence type="ECO:0000256" key="4">
    <source>
        <dbReference type="ARBA" id="ARBA00022483"/>
    </source>
</evidence>
<comment type="caution">
    <text evidence="20">The sequence shown here is derived from an EMBL/GenBank/DDBJ whole genome shotgun (WGS) entry which is preliminary data.</text>
</comment>
<dbReference type="Gene3D" id="3.10.260.40">
    <property type="entry name" value="BCL-6 corepressor, PCGF1 binding domain"/>
    <property type="match status" value="1"/>
</dbReference>
<evidence type="ECO:0000256" key="15">
    <source>
        <dbReference type="ARBA" id="ARBA00023298"/>
    </source>
</evidence>
<dbReference type="GO" id="GO:0000122">
    <property type="term" value="P:negative regulation of transcription by RNA polymerase II"/>
    <property type="evidence" value="ECO:0007669"/>
    <property type="project" value="TreeGrafter"/>
</dbReference>
<feature type="compositionally biased region" description="Polar residues" evidence="18">
    <location>
        <begin position="367"/>
        <end position="379"/>
    </location>
</feature>
<comment type="similarity">
    <text evidence="16">Belongs to the BCOR family.</text>
</comment>
<feature type="region of interest" description="Disordered" evidence="18">
    <location>
        <begin position="561"/>
        <end position="585"/>
    </location>
</feature>
<evidence type="ECO:0000256" key="8">
    <source>
        <dbReference type="ARBA" id="ARBA00022553"/>
    </source>
</evidence>
<evidence type="ECO:0000256" key="5">
    <source>
        <dbReference type="ARBA" id="ARBA00022499"/>
    </source>
</evidence>
<evidence type="ECO:0000313" key="20">
    <source>
        <dbReference type="EMBL" id="GIY06833.1"/>
    </source>
</evidence>
<feature type="region of interest" description="Disordered" evidence="18">
    <location>
        <begin position="611"/>
        <end position="663"/>
    </location>
</feature>
<dbReference type="GO" id="GO:0044218">
    <property type="term" value="C:other organism cell membrane"/>
    <property type="evidence" value="ECO:0007669"/>
    <property type="project" value="UniProtKB-KW"/>
</dbReference>
<dbReference type="Pfam" id="PF12796">
    <property type="entry name" value="Ank_2"/>
    <property type="match status" value="1"/>
</dbReference>
<dbReference type="InterPro" id="IPR047144">
    <property type="entry name" value="BCOR-like"/>
</dbReference>
<feature type="region of interest" description="Disordered" evidence="18">
    <location>
        <begin position="983"/>
        <end position="1002"/>
    </location>
</feature>
<dbReference type="InterPro" id="IPR002110">
    <property type="entry name" value="Ankyrin_rpt"/>
</dbReference>
<dbReference type="GO" id="GO:0005576">
    <property type="term" value="C:extracellular region"/>
    <property type="evidence" value="ECO:0007669"/>
    <property type="project" value="UniProtKB-SubCell"/>
</dbReference>
<name>A0AAV4Q9Y1_9ARAC</name>
<dbReference type="Pfam" id="PF16553">
    <property type="entry name" value="PUFD"/>
    <property type="match status" value="1"/>
</dbReference>
<keyword evidence="15" id="KW-1053">Target membrane</keyword>
<evidence type="ECO:0000256" key="7">
    <source>
        <dbReference type="ARBA" id="ARBA00022537"/>
    </source>
</evidence>
<comment type="subcellular location">
    <subcellularLocation>
        <location evidence="1">Nucleus</location>
    </subcellularLocation>
    <subcellularLocation>
        <location evidence="3">Secreted</location>
    </subcellularLocation>
    <subcellularLocation>
        <location evidence="2">Target cell membrane</location>
    </subcellularLocation>
</comment>
<accession>A0AAV4Q9Y1</accession>
<dbReference type="FunFam" id="1.25.40.20:FF:000032">
    <property type="entry name" value="BCL-6 corepressor isoform X1"/>
    <property type="match status" value="1"/>
</dbReference>
<evidence type="ECO:0000256" key="6">
    <source>
        <dbReference type="ARBA" id="ARBA00022525"/>
    </source>
</evidence>
<keyword evidence="5" id="KW-1017">Isopeptide bond</keyword>
<proteinExistence type="inferred from homology"/>
<evidence type="ECO:0000256" key="13">
    <source>
        <dbReference type="ARBA" id="ARBA00023028"/>
    </source>
</evidence>
<keyword evidence="10" id="KW-0528">Neurotoxin</keyword>
<dbReference type="GO" id="GO:0090729">
    <property type="term" value="F:toxin activity"/>
    <property type="evidence" value="ECO:0007669"/>
    <property type="project" value="UniProtKB-KW"/>
</dbReference>
<dbReference type="SMART" id="SM00248">
    <property type="entry name" value="ANK"/>
    <property type="match status" value="3"/>
</dbReference>
<dbReference type="GO" id="GO:0006887">
    <property type="term" value="P:exocytosis"/>
    <property type="evidence" value="ECO:0007669"/>
    <property type="project" value="UniProtKB-KW"/>
</dbReference>
<keyword evidence="21" id="KW-1185">Reference proteome</keyword>
<dbReference type="EMBL" id="BPLQ01004264">
    <property type="protein sequence ID" value="GIY06833.1"/>
    <property type="molecule type" value="Genomic_DNA"/>
</dbReference>
<dbReference type="PANTHER" id="PTHR24117">
    <property type="entry name" value="AGAP007537-PB"/>
    <property type="match status" value="1"/>
</dbReference>
<keyword evidence="7" id="KW-1052">Target cell membrane</keyword>
<keyword evidence="14" id="KW-0539">Nucleus</keyword>
<evidence type="ECO:0000256" key="10">
    <source>
        <dbReference type="ARBA" id="ARBA00022699"/>
    </source>
</evidence>
<evidence type="ECO:0000256" key="16">
    <source>
        <dbReference type="ARBA" id="ARBA00034703"/>
    </source>
</evidence>
<keyword evidence="17" id="KW-0040">ANK repeat</keyword>
<dbReference type="InterPro" id="IPR036770">
    <property type="entry name" value="Ankyrin_rpt-contain_sf"/>
</dbReference>
<feature type="compositionally biased region" description="Basic and acidic residues" evidence="18">
    <location>
        <begin position="413"/>
        <end position="432"/>
    </location>
</feature>
<keyword evidence="13" id="KW-0638">Presynaptic neurotoxin</keyword>
<feature type="region of interest" description="Disordered" evidence="18">
    <location>
        <begin position="367"/>
        <end position="387"/>
    </location>
</feature>
<dbReference type="Proteomes" id="UP001054837">
    <property type="component" value="Unassembled WGS sequence"/>
</dbReference>